<gene>
    <name evidence="5" type="ORF">F8388_019319</name>
    <name evidence="4" type="ORF">G4B88_018088</name>
</gene>
<proteinExistence type="inferred from homology"/>
<dbReference type="OMA" id="YVEFEQV"/>
<dbReference type="InterPro" id="IPR029058">
    <property type="entry name" value="AB_hydrolase_fold"/>
</dbReference>
<dbReference type="Pfam" id="PF07859">
    <property type="entry name" value="Abhydrolase_3"/>
    <property type="match status" value="1"/>
</dbReference>
<dbReference type="SUPFAM" id="SSF53474">
    <property type="entry name" value="alpha/beta-Hydrolases"/>
    <property type="match status" value="1"/>
</dbReference>
<dbReference type="InterPro" id="IPR033140">
    <property type="entry name" value="Lipase_GDXG_put_SER_AS"/>
</dbReference>
<feature type="active site" evidence="2">
    <location>
        <position position="175"/>
    </location>
</feature>
<dbReference type="Gene3D" id="3.40.50.1820">
    <property type="entry name" value="alpha/beta hydrolase"/>
    <property type="match status" value="1"/>
</dbReference>
<dbReference type="PROSITE" id="PS01174">
    <property type="entry name" value="LIPASE_GDXG_SER"/>
    <property type="match status" value="1"/>
</dbReference>
<accession>A0A7J6FRE4</accession>
<evidence type="ECO:0000313" key="7">
    <source>
        <dbReference type="Proteomes" id="UP000583929"/>
    </source>
</evidence>
<dbReference type="GO" id="GO:0016787">
    <property type="term" value="F:hydrolase activity"/>
    <property type="evidence" value="ECO:0007669"/>
    <property type="project" value="InterPro"/>
</dbReference>
<feature type="domain" description="Alpha/beta hydrolase fold-3" evidence="3">
    <location>
        <begin position="80"/>
        <end position="314"/>
    </location>
</feature>
<dbReference type="EMBL" id="JAATIP010000101">
    <property type="protein sequence ID" value="KAF4373137.1"/>
    <property type="molecule type" value="Genomic_DNA"/>
</dbReference>
<evidence type="ECO:0000313" key="5">
    <source>
        <dbReference type="EMBL" id="KAF4373137.1"/>
    </source>
</evidence>
<evidence type="ECO:0000259" key="3">
    <source>
        <dbReference type="Pfam" id="PF07859"/>
    </source>
</evidence>
<dbReference type="EMBL" id="JAATIQ010000183">
    <property type="protein sequence ID" value="KAF4372923.1"/>
    <property type="molecule type" value="Genomic_DNA"/>
</dbReference>
<dbReference type="InterPro" id="IPR050466">
    <property type="entry name" value="Carboxylest/Gibb_receptor"/>
</dbReference>
<protein>
    <recommendedName>
        <fullName evidence="3">Alpha/beta hydrolase fold-3 domain-containing protein</fullName>
    </recommendedName>
</protein>
<dbReference type="PANTHER" id="PTHR23024">
    <property type="entry name" value="ARYLACETAMIDE DEACETYLASE"/>
    <property type="match status" value="1"/>
</dbReference>
<reference evidence="6 7" key="1">
    <citation type="journal article" date="2020" name="bioRxiv">
        <title>Sequence and annotation of 42 cannabis genomes reveals extensive copy number variation in cannabinoid synthesis and pathogen resistance genes.</title>
        <authorList>
            <person name="Mckernan K.J."/>
            <person name="Helbert Y."/>
            <person name="Kane L.T."/>
            <person name="Ebling H."/>
            <person name="Zhang L."/>
            <person name="Liu B."/>
            <person name="Eaton Z."/>
            <person name="Mclaughlin S."/>
            <person name="Kingan S."/>
            <person name="Baybayan P."/>
            <person name="Concepcion G."/>
            <person name="Jordan M."/>
            <person name="Riva A."/>
            <person name="Barbazuk W."/>
            <person name="Harkins T."/>
        </authorList>
    </citation>
    <scope>NUCLEOTIDE SEQUENCE [LARGE SCALE GENOMIC DNA]</scope>
    <source>
        <strain evidence="6 7">cv. Jamaican Lion 4</strain>
        <strain evidence="4">Father</strain>
        <strain evidence="5">Mother</strain>
        <tissue evidence="5">Leaf</tissue>
    </source>
</reference>
<keyword evidence="7" id="KW-1185">Reference proteome</keyword>
<evidence type="ECO:0000256" key="1">
    <source>
        <dbReference type="ARBA" id="ARBA00010515"/>
    </source>
</evidence>
<sequence length="335" mass="36809">MGSHNLDSTTIPQQVSIEAFPYLRVYKDGTIERLAGTQIAPTGLDPQTGVVSKDVIIAPQTGVSARLYRPQLHIKLLPLVVYFHGGGFFISSTADPLYHNSLNQLAAEAKVIIVSVNYRLAPENPLPAAYDDCWEALSWVASHSSSGGGVQSPATEEPWLKNHVDFNRIFLAGDSAGANIAHHLICRISEQNPSRRLIKICGVASIQPYFWGKEAIGSEVHDLVRKSMVDRWWSVVCPSDKGNDDPLINPFAEGAPSLEGLETCPKILVVVAGKDILRDRGWLYYEKVAKMSSSLGWGGTIEIMETLEEDHVFHILNPNSENAKALIKRLATFLN</sequence>
<dbReference type="Proteomes" id="UP000525078">
    <property type="component" value="Unassembled WGS sequence"/>
</dbReference>
<evidence type="ECO:0000256" key="2">
    <source>
        <dbReference type="PROSITE-ProRule" id="PRU10038"/>
    </source>
</evidence>
<dbReference type="InterPro" id="IPR013094">
    <property type="entry name" value="AB_hydrolase_3"/>
</dbReference>
<dbReference type="OrthoDB" id="408631at2759"/>
<evidence type="ECO:0000313" key="6">
    <source>
        <dbReference type="Proteomes" id="UP000525078"/>
    </source>
</evidence>
<evidence type="ECO:0000313" key="4">
    <source>
        <dbReference type="EMBL" id="KAF4372923.1"/>
    </source>
</evidence>
<dbReference type="Proteomes" id="UP000583929">
    <property type="component" value="Unassembled WGS sequence"/>
</dbReference>
<dbReference type="AlphaFoldDB" id="A0A7J6FRE4"/>
<comment type="caution">
    <text evidence="5">The sequence shown here is derived from an EMBL/GenBank/DDBJ whole genome shotgun (WGS) entry which is preliminary data.</text>
</comment>
<comment type="similarity">
    <text evidence="1">Belongs to the 'GDXG' lipolytic enzyme family.</text>
</comment>
<accession>A0A803NMG5</accession>
<dbReference type="PANTHER" id="PTHR23024:SF577">
    <property type="entry name" value="CARBOXYLESTERASE 2-RELATED"/>
    <property type="match status" value="1"/>
</dbReference>
<organism evidence="5 6">
    <name type="scientific">Cannabis sativa</name>
    <name type="common">Hemp</name>
    <name type="synonym">Marijuana</name>
    <dbReference type="NCBI Taxonomy" id="3483"/>
    <lineage>
        <taxon>Eukaryota</taxon>
        <taxon>Viridiplantae</taxon>
        <taxon>Streptophyta</taxon>
        <taxon>Embryophyta</taxon>
        <taxon>Tracheophyta</taxon>
        <taxon>Spermatophyta</taxon>
        <taxon>Magnoliopsida</taxon>
        <taxon>eudicotyledons</taxon>
        <taxon>Gunneridae</taxon>
        <taxon>Pentapetalae</taxon>
        <taxon>rosids</taxon>
        <taxon>fabids</taxon>
        <taxon>Rosales</taxon>
        <taxon>Cannabaceae</taxon>
        <taxon>Cannabis</taxon>
    </lineage>
</organism>
<name>A0A7J6FRE4_CANSA</name>